<accession>A0ACB7EM01</accession>
<gene>
    <name evidence="1" type="primary">DSG2</name>
    <name evidence="1" type="ORF">GBF38_007655</name>
</gene>
<organism evidence="1 2">
    <name type="scientific">Nibea albiflora</name>
    <name type="common">Yellow drum</name>
    <name type="synonym">Corvina albiflora</name>
    <dbReference type="NCBI Taxonomy" id="240163"/>
    <lineage>
        <taxon>Eukaryota</taxon>
        <taxon>Metazoa</taxon>
        <taxon>Chordata</taxon>
        <taxon>Craniata</taxon>
        <taxon>Vertebrata</taxon>
        <taxon>Euteleostomi</taxon>
        <taxon>Actinopterygii</taxon>
        <taxon>Neopterygii</taxon>
        <taxon>Teleostei</taxon>
        <taxon>Neoteleostei</taxon>
        <taxon>Acanthomorphata</taxon>
        <taxon>Eupercaria</taxon>
        <taxon>Sciaenidae</taxon>
        <taxon>Nibea</taxon>
    </lineage>
</organism>
<sequence length="1004" mass="109810">MIRKRSQWVIPPKELNENENYTHLESISKIRSDFETKHDIEYSLEGIGANRPPFHVFVVDSRSGLIRVTKILDREEIAMYNLSGIAKQDGTEVERKIDLRIKVMDKNDNTPKFSSKEVGNVKELSAIDTSVMKITATDADEPGNDNSRIAYFIKEQNPPHNMFYLHRDGTVYVQDKALDRETADQYTLTVEGKDLDGRPGGNTGTGTVVINILDENDNLPTLEKDQYEVSIDENTQGVEVMRFQAHDLDLEGTDNWKAIFDIVKGNEAGYFSFKVDEKTNVGILMLDKALDYEEVKSLELGVALRNKAAAYSAAGSTAAHSAAAGSTAAHSAAAGYAAMSGAGYKIYGITVNVKNQPEGPIFDPKVKSIHVSEGDKNITIKKVIAKYPAMDGDTRQEAENVRYVKALDPGNWLTIDPKTAEIKLNKMPDRESSFLEDGTYFAKVLCISQDMPDTTATGTIAIQVKDSNDHCPTLTSDSQTMCTTSNSIIVNATDEDLSPNGPPFHYEIIPEGNEGKWKVEHIQDTARTAAILRAKEYMWPGYYEVEFHVMDQQKHHCKEPQKVKIEVCTCEDGVTCGKAGTNRASNGAVFGPAGIGLLFLGLLLLLLFLLMLIYCNCGVFAKPVFTALPFDPIPHLINYHTEGQGENTTDHLLTSLYTDWMNGTSRKDDFLSSQRGSAFGFNQDYSSDFCSTFRSNTSGFGGGLYDGMSLPDHFLREYYTQKIASENEKIEMADNLLVYDFEGQGSSAGSVGCCSLLEFDNNLQFLDDVGLKFKALAEVCGGNKISAGVKQVLTPLPSTSINTQSSVSSVGTAQQRQLTVPKTEQTVIRETSQHSQMVKDSTVTVKEGMTTINKGMTNQGQMLLLQQQPVYYTTSPMLQPMQYVVQPQAHNTMVLAEAQATNLQGMVLVNGTETGTAQAVFEGSSANLIHTGNLTGSQTMVVVEGGIPAGSLKVMKGNQTRIVQGCTISNGGRLIQEAGGLSPKSDISGSQRVLYSNSHTSTGS</sequence>
<dbReference type="Proteomes" id="UP000805704">
    <property type="component" value="Chromosome 4"/>
</dbReference>
<dbReference type="EMBL" id="CM024792">
    <property type="protein sequence ID" value="KAG8003245.1"/>
    <property type="molecule type" value="Genomic_DNA"/>
</dbReference>
<evidence type="ECO:0000313" key="1">
    <source>
        <dbReference type="EMBL" id="KAG8003245.1"/>
    </source>
</evidence>
<keyword evidence="2" id="KW-1185">Reference proteome</keyword>
<reference evidence="1" key="1">
    <citation type="submission" date="2020-04" db="EMBL/GenBank/DDBJ databases">
        <title>A chromosome-scale assembly and high-density genetic map of the yellow drum (Nibea albiflora) genome.</title>
        <authorList>
            <person name="Xu D."/>
            <person name="Zhang W."/>
            <person name="Chen R."/>
            <person name="Tan P."/>
            <person name="Wang L."/>
            <person name="Song H."/>
            <person name="Tian L."/>
            <person name="Zhu Q."/>
            <person name="Wang B."/>
        </authorList>
    </citation>
    <scope>NUCLEOTIDE SEQUENCE</scope>
    <source>
        <strain evidence="1">ZJHYS-2018</strain>
    </source>
</reference>
<proteinExistence type="predicted"/>
<protein>
    <submittedName>
        <fullName evidence="1">Desmoglein-2</fullName>
    </submittedName>
</protein>
<evidence type="ECO:0000313" key="2">
    <source>
        <dbReference type="Proteomes" id="UP000805704"/>
    </source>
</evidence>
<comment type="caution">
    <text evidence="1">The sequence shown here is derived from an EMBL/GenBank/DDBJ whole genome shotgun (WGS) entry which is preliminary data.</text>
</comment>
<name>A0ACB7EM01_NIBAL</name>